<evidence type="ECO:0000313" key="1">
    <source>
        <dbReference type="EMBL" id="AAW36515.1"/>
    </source>
</evidence>
<dbReference type="RefSeq" id="WP_001791731.1">
    <property type="nucleotide sequence ID" value="NC_002951.2"/>
</dbReference>
<proteinExistence type="predicted"/>
<evidence type="ECO:0000313" key="2">
    <source>
        <dbReference type="Proteomes" id="UP000000530"/>
    </source>
</evidence>
<protein>
    <submittedName>
        <fullName evidence="1">Uncharacterized protein</fullName>
    </submittedName>
</protein>
<name>A0A0H2WVT2_STAAC</name>
<dbReference type="Proteomes" id="UP000000530">
    <property type="component" value="Chromosome"/>
</dbReference>
<accession>A0A0H2WVT2</accession>
<dbReference type="EMBL" id="CP000046">
    <property type="protein sequence ID" value="AAW36515.1"/>
    <property type="molecule type" value="Genomic_DNA"/>
</dbReference>
<dbReference type="KEGG" id="sac:SACOL1050"/>
<sequence length="34" mass="4128">MKKDEERSEMDGYGRIRGRYCQRDIWQLKGMGFS</sequence>
<gene>
    <name evidence="1" type="ordered locus">SACOL1050</name>
</gene>
<reference evidence="1 2" key="1">
    <citation type="journal article" date="2005" name="J. Bacteriol.">
        <title>Insights on evolution of virulence and resistance from the complete genome analysis of an early methicillin-resistant Staphylococcus aureus strain and a biofilm-producing methicillin-resistant Staphylococcus epidermidis strain.</title>
        <authorList>
            <person name="Gill S.R."/>
            <person name="Fouts D.E."/>
            <person name="Archer G.L."/>
            <person name="Mongodin E.F."/>
            <person name="Deboy R.T."/>
            <person name="Ravel J."/>
            <person name="Paulsen I.T."/>
            <person name="Kolonay J.F."/>
            <person name="Brinkac L."/>
            <person name="Beanan M."/>
            <person name="Dodson R.J."/>
            <person name="Daugherty S.C."/>
            <person name="Madupu R."/>
            <person name="Angiuoli S.V."/>
            <person name="Durkin A.S."/>
            <person name="Haft D.H."/>
            <person name="Vamathevan J."/>
            <person name="Khouri H."/>
            <person name="Utterback T."/>
            <person name="Lee C."/>
            <person name="Dimitrov G."/>
            <person name="Jiang L."/>
            <person name="Qin H."/>
            <person name="Weidman J."/>
            <person name="Tran K."/>
            <person name="Kang K."/>
            <person name="Hance I.R."/>
            <person name="Nelson K.E."/>
            <person name="Fraser C.M."/>
        </authorList>
    </citation>
    <scope>NUCLEOTIDE SEQUENCE [LARGE SCALE GENOMIC DNA]</scope>
    <source>
        <strain evidence="1 2">COL</strain>
    </source>
</reference>
<dbReference type="HOGENOM" id="CLU_3376121_0_0_9"/>
<dbReference type="AlphaFoldDB" id="A0A0H2WVT2"/>
<organism evidence="1 2">
    <name type="scientific">Staphylococcus aureus (strain COL)</name>
    <dbReference type="NCBI Taxonomy" id="93062"/>
    <lineage>
        <taxon>Bacteria</taxon>
        <taxon>Bacillati</taxon>
        <taxon>Bacillota</taxon>
        <taxon>Bacilli</taxon>
        <taxon>Bacillales</taxon>
        <taxon>Staphylococcaceae</taxon>
        <taxon>Staphylococcus</taxon>
    </lineage>
</organism>